<evidence type="ECO:0000313" key="1">
    <source>
        <dbReference type="EMBL" id="CAB4574318.1"/>
    </source>
</evidence>
<dbReference type="EMBL" id="CAEZTN010000030">
    <property type="protein sequence ID" value="CAB4574318.1"/>
    <property type="molecule type" value="Genomic_DNA"/>
</dbReference>
<dbReference type="AlphaFoldDB" id="A0A6J6EMW8"/>
<protein>
    <submittedName>
        <fullName evidence="1">Unannotated protein</fullName>
    </submittedName>
</protein>
<sequence>MIKAIKPPELTTPLKTRSENRGSVVISRGLGTCVEAGFSVMLTG</sequence>
<reference evidence="1" key="1">
    <citation type="submission" date="2020-05" db="EMBL/GenBank/DDBJ databases">
        <authorList>
            <person name="Chiriac C."/>
            <person name="Salcher M."/>
            <person name="Ghai R."/>
            <person name="Kavagutti S V."/>
        </authorList>
    </citation>
    <scope>NUCLEOTIDE SEQUENCE</scope>
</reference>
<gene>
    <name evidence="1" type="ORF">UFOPK1689_00886</name>
</gene>
<name>A0A6J6EMW8_9ZZZZ</name>
<accession>A0A6J6EMW8</accession>
<proteinExistence type="predicted"/>
<organism evidence="1">
    <name type="scientific">freshwater metagenome</name>
    <dbReference type="NCBI Taxonomy" id="449393"/>
    <lineage>
        <taxon>unclassified sequences</taxon>
        <taxon>metagenomes</taxon>
        <taxon>ecological metagenomes</taxon>
    </lineage>
</organism>